<dbReference type="Pfam" id="PF18552">
    <property type="entry name" value="PheRS_DBD1"/>
    <property type="match status" value="1"/>
</dbReference>
<dbReference type="GO" id="GO:0006432">
    <property type="term" value="P:phenylalanyl-tRNA aminoacylation"/>
    <property type="evidence" value="ECO:0007669"/>
    <property type="project" value="InterPro"/>
</dbReference>
<dbReference type="GO" id="GO:0009328">
    <property type="term" value="C:phenylalanine-tRNA ligase complex"/>
    <property type="evidence" value="ECO:0007669"/>
    <property type="project" value="TreeGrafter"/>
</dbReference>
<dbReference type="GO" id="GO:0046872">
    <property type="term" value="F:metal ion binding"/>
    <property type="evidence" value="ECO:0007669"/>
    <property type="project" value="UniProtKB-KW"/>
</dbReference>
<dbReference type="PANTHER" id="PTHR11538:SF40">
    <property type="entry name" value="PHENYLALANINE--TRNA LIGASE ALPHA SUBUNIT"/>
    <property type="match status" value="1"/>
</dbReference>
<evidence type="ECO:0000259" key="12">
    <source>
        <dbReference type="PROSITE" id="PS50862"/>
    </source>
</evidence>
<feature type="domain" description="Aminoacyl-transfer RNA synthetases class-II family profile" evidence="12">
    <location>
        <begin position="228"/>
        <end position="490"/>
    </location>
</feature>
<evidence type="ECO:0000256" key="6">
    <source>
        <dbReference type="ARBA" id="ARBA00022723"/>
    </source>
</evidence>
<dbReference type="InterPro" id="IPR006195">
    <property type="entry name" value="aa-tRNA-synth_II"/>
</dbReference>
<evidence type="ECO:0000313" key="13">
    <source>
        <dbReference type="EMBL" id="CCC54012.1"/>
    </source>
</evidence>
<evidence type="ECO:0000256" key="11">
    <source>
        <dbReference type="ARBA" id="ARBA00023146"/>
    </source>
</evidence>
<evidence type="ECO:0000256" key="5">
    <source>
        <dbReference type="ARBA" id="ARBA00022598"/>
    </source>
</evidence>
<dbReference type="Gene3D" id="3.30.930.10">
    <property type="entry name" value="Bira Bifunctional Protein, Domain 2"/>
    <property type="match status" value="1"/>
</dbReference>
<evidence type="ECO:0000256" key="4">
    <source>
        <dbReference type="ARBA" id="ARBA00022490"/>
    </source>
</evidence>
<keyword evidence="9" id="KW-0460">Magnesium</keyword>
<dbReference type="GO" id="GO:0005524">
    <property type="term" value="F:ATP binding"/>
    <property type="evidence" value="ECO:0007669"/>
    <property type="project" value="UniProtKB-KW"/>
</dbReference>
<dbReference type="PANTHER" id="PTHR11538">
    <property type="entry name" value="PHENYLALANYL-TRNA SYNTHETASE"/>
    <property type="match status" value="1"/>
</dbReference>
<dbReference type="SUPFAM" id="SSF46785">
    <property type="entry name" value="Winged helix' DNA-binding domain"/>
    <property type="match status" value="1"/>
</dbReference>
<evidence type="ECO:0000256" key="10">
    <source>
        <dbReference type="ARBA" id="ARBA00022917"/>
    </source>
</evidence>
<dbReference type="InterPro" id="IPR045864">
    <property type="entry name" value="aa-tRNA-synth_II/BPL/LPL"/>
</dbReference>
<keyword evidence="5 13" id="KW-0436">Ligase</keyword>
<evidence type="ECO:0000256" key="2">
    <source>
        <dbReference type="ARBA" id="ARBA00006703"/>
    </source>
</evidence>
<comment type="similarity">
    <text evidence="2">Belongs to the class-II aminoacyl-tRNA synthetase family. Phe-tRNA synthetase alpha subunit type 2 subfamily.</text>
</comment>
<dbReference type="NCBIfam" id="NF003210">
    <property type="entry name" value="PRK04172.1"/>
    <property type="match status" value="1"/>
</dbReference>
<proteinExistence type="inferred from homology"/>
<dbReference type="InterPro" id="IPR002319">
    <property type="entry name" value="Phenylalanyl-tRNA_Synthase"/>
</dbReference>
<evidence type="ECO:0000256" key="7">
    <source>
        <dbReference type="ARBA" id="ARBA00022741"/>
    </source>
</evidence>
<dbReference type="VEuPathDB" id="TriTrypDB:TvY486_1114960"/>
<reference evidence="13" key="1">
    <citation type="journal article" date="2012" name="Proc. Natl. Acad. Sci. U.S.A.">
        <title>Antigenic diversity is generated by distinct evolutionary mechanisms in African trypanosome species.</title>
        <authorList>
            <person name="Jackson A.P."/>
            <person name="Berry A."/>
            <person name="Aslett M."/>
            <person name="Allison H.C."/>
            <person name="Burton P."/>
            <person name="Vavrova-Anderson J."/>
            <person name="Brown R."/>
            <person name="Browne H."/>
            <person name="Corton N."/>
            <person name="Hauser H."/>
            <person name="Gamble J."/>
            <person name="Gilderthorp R."/>
            <person name="Marcello L."/>
            <person name="McQuillan J."/>
            <person name="Otto T.D."/>
            <person name="Quail M.A."/>
            <person name="Sanders M.J."/>
            <person name="van Tonder A."/>
            <person name="Ginger M.L."/>
            <person name="Field M.C."/>
            <person name="Barry J.D."/>
            <person name="Hertz-Fowler C."/>
            <person name="Berriman M."/>
        </authorList>
    </citation>
    <scope>NUCLEOTIDE SEQUENCE</scope>
    <source>
        <strain evidence="13">Y486</strain>
    </source>
</reference>
<evidence type="ECO:0000256" key="8">
    <source>
        <dbReference type="ARBA" id="ARBA00022840"/>
    </source>
</evidence>
<organism evidence="13">
    <name type="scientific">Trypanosoma vivax (strain Y486)</name>
    <dbReference type="NCBI Taxonomy" id="1055687"/>
    <lineage>
        <taxon>Eukaryota</taxon>
        <taxon>Discoba</taxon>
        <taxon>Euglenozoa</taxon>
        <taxon>Kinetoplastea</taxon>
        <taxon>Metakinetoplastina</taxon>
        <taxon>Trypanosomatida</taxon>
        <taxon>Trypanosomatidae</taxon>
        <taxon>Trypanosoma</taxon>
        <taxon>Duttonella</taxon>
    </lineage>
</organism>
<keyword evidence="8" id="KW-0067">ATP-binding</keyword>
<dbReference type="Gene3D" id="3.30.1370.240">
    <property type="match status" value="1"/>
</dbReference>
<accession>G0U8T1</accession>
<dbReference type="EMBL" id="HE573027">
    <property type="protein sequence ID" value="CCC54012.1"/>
    <property type="molecule type" value="Genomic_DNA"/>
</dbReference>
<keyword evidence="11 13" id="KW-0030">Aminoacyl-tRNA synthetase</keyword>
<dbReference type="Gene3D" id="1.10.10.2320">
    <property type="match status" value="1"/>
</dbReference>
<sequence length="496" mass="56716">MGSVENAILGALASAEALESDQLASKFQLDHQTVVGAIKSLEAGGYIVSEIVTKPTWRLTDEAVKICESGSPEFLVWEKLEAGEMSQDALVGVLGKDVTAVAMSNGMKAKVFTLTKRDGKVIVSRASGVTAFQDGARLALMRASRGEHVDPKEADMLKKRKLATLEPTKVFRVRRGPDFATEMRSKAAGDLTREMLLDGSWQTTTFKAYNLGAAGREVGCGQLHPLLKVRQEFREIFLELGFQEMETDHWVESSFWNFDALFIAQNHPARDMQDTFFVAKPEKCELREADVVDKVREMHEKHFKCKWKKEEAQRNVLRTHTTSCSAFWLHHLAKISPLLPSGRREFRPGRFYSIDRVFRNEEMDRTHLCEFHQIEGCVIDRNISLANMMHTFELFFRRIGVERLRFKPVFNPYTEPSMEIFGWHTQLARWIEVGNSGLFRPEMLMPLGFDEDVTVMAWGLSLERPTMIKYGLSSIHELFGHKVDLRFIRNSRLMRF</sequence>
<dbReference type="Pfam" id="PF01409">
    <property type="entry name" value="tRNA-synt_2d"/>
    <property type="match status" value="1"/>
</dbReference>
<dbReference type="AlphaFoldDB" id="G0U8T1"/>
<evidence type="ECO:0000256" key="3">
    <source>
        <dbReference type="ARBA" id="ARBA00012814"/>
    </source>
</evidence>
<dbReference type="EC" id="6.1.1.20" evidence="3"/>
<protein>
    <recommendedName>
        <fullName evidence="3">phenylalanine--tRNA ligase</fullName>
        <ecNumber evidence="3">6.1.1.20</ecNumber>
    </recommendedName>
</protein>
<dbReference type="Gene3D" id="1.10.10.2330">
    <property type="match status" value="1"/>
</dbReference>
<keyword evidence="6" id="KW-0479">Metal-binding</keyword>
<dbReference type="GO" id="GO:0000049">
    <property type="term" value="F:tRNA binding"/>
    <property type="evidence" value="ECO:0007669"/>
    <property type="project" value="InterPro"/>
</dbReference>
<dbReference type="InterPro" id="IPR040724">
    <property type="entry name" value="PheRS_DBD1"/>
</dbReference>
<evidence type="ECO:0000256" key="9">
    <source>
        <dbReference type="ARBA" id="ARBA00022842"/>
    </source>
</evidence>
<dbReference type="NCBIfam" id="TIGR00468">
    <property type="entry name" value="pheS"/>
    <property type="match status" value="1"/>
</dbReference>
<evidence type="ECO:0000256" key="1">
    <source>
        <dbReference type="ARBA" id="ARBA00004496"/>
    </source>
</evidence>
<dbReference type="GO" id="GO:0004826">
    <property type="term" value="F:phenylalanine-tRNA ligase activity"/>
    <property type="evidence" value="ECO:0007669"/>
    <property type="project" value="UniProtKB-EC"/>
</dbReference>
<dbReference type="InterPro" id="IPR004529">
    <property type="entry name" value="Phe-tRNA-synth_IIc_asu"/>
</dbReference>
<dbReference type="PROSITE" id="PS50862">
    <property type="entry name" value="AA_TRNA_LIGASE_II"/>
    <property type="match status" value="1"/>
</dbReference>
<keyword evidence="10" id="KW-0648">Protein biosynthesis</keyword>
<keyword evidence="4" id="KW-0963">Cytoplasm</keyword>
<dbReference type="SUPFAM" id="SSF55681">
    <property type="entry name" value="Class II aaRS and biotin synthetases"/>
    <property type="match status" value="1"/>
</dbReference>
<dbReference type="GO" id="GO:0005829">
    <property type="term" value="C:cytosol"/>
    <property type="evidence" value="ECO:0007669"/>
    <property type="project" value="TreeGrafter"/>
</dbReference>
<gene>
    <name evidence="13" type="ORF">TVY486_1114960</name>
</gene>
<keyword evidence="7" id="KW-0547">Nucleotide-binding</keyword>
<dbReference type="CDD" id="cd00496">
    <property type="entry name" value="PheRS_alpha_core"/>
    <property type="match status" value="1"/>
</dbReference>
<dbReference type="InterPro" id="IPR036390">
    <property type="entry name" value="WH_DNA-bd_sf"/>
</dbReference>
<comment type="subcellular location">
    <subcellularLocation>
        <location evidence="1">Cytoplasm</location>
    </subcellularLocation>
</comment>
<name>G0U8T1_TRYVY</name>